<accession>A0ABR4WQR3</accession>
<dbReference type="RefSeq" id="WP_035598990.1">
    <property type="nucleotide sequence ID" value="NZ_JOKD01000056.1"/>
</dbReference>
<sequence length="70" mass="8398">MRPNSYHEAPLHDDAYDDAPDEAVNDDDDRRARPASRAEQLQARRRLEALLEERRLRRTIDDHWDLDEEE</sequence>
<name>A0ABR4WQR3_9GAMM</name>
<dbReference type="EMBL" id="JOKD01000056">
    <property type="protein sequence ID" value="KGE77062.1"/>
    <property type="molecule type" value="Genomic_DNA"/>
</dbReference>
<proteinExistence type="predicted"/>
<dbReference type="Proteomes" id="UP000029721">
    <property type="component" value="Unassembled WGS sequence"/>
</dbReference>
<evidence type="ECO:0000313" key="2">
    <source>
        <dbReference type="EMBL" id="KGE77062.1"/>
    </source>
</evidence>
<dbReference type="NCBIfam" id="NF046101">
    <property type="entry name" value="PA3496_fam"/>
    <property type="match status" value="1"/>
</dbReference>
<feature type="compositionally biased region" description="Acidic residues" evidence="1">
    <location>
        <begin position="15"/>
        <end position="27"/>
    </location>
</feature>
<feature type="region of interest" description="Disordered" evidence="1">
    <location>
        <begin position="1"/>
        <end position="39"/>
    </location>
</feature>
<dbReference type="Pfam" id="PF26620">
    <property type="entry name" value="DUF8197"/>
    <property type="match status" value="1"/>
</dbReference>
<comment type="caution">
    <text evidence="2">The sequence shown here is derived from an EMBL/GenBank/DDBJ whole genome shotgun (WGS) entry which is preliminary data.</text>
</comment>
<dbReference type="InterPro" id="IPR058510">
    <property type="entry name" value="DUF8197"/>
</dbReference>
<protein>
    <submittedName>
        <fullName evidence="2">Uncharacterized protein</fullName>
    </submittedName>
</protein>
<organism evidence="2 3">
    <name type="scientific">Halomonas salina</name>
    <dbReference type="NCBI Taxonomy" id="42565"/>
    <lineage>
        <taxon>Bacteria</taxon>
        <taxon>Pseudomonadati</taxon>
        <taxon>Pseudomonadota</taxon>
        <taxon>Gammaproteobacteria</taxon>
        <taxon>Oceanospirillales</taxon>
        <taxon>Halomonadaceae</taxon>
        <taxon>Halomonas</taxon>
    </lineage>
</organism>
<dbReference type="InterPro" id="IPR058059">
    <property type="entry name" value="PA3496-like"/>
</dbReference>
<evidence type="ECO:0000256" key="1">
    <source>
        <dbReference type="SAM" id="MobiDB-lite"/>
    </source>
</evidence>
<evidence type="ECO:0000313" key="3">
    <source>
        <dbReference type="Proteomes" id="UP000029721"/>
    </source>
</evidence>
<reference evidence="2 3" key="1">
    <citation type="submission" date="2014-06" db="EMBL/GenBank/DDBJ databases">
        <title>Draft genome sequence of an extremely salt tolerant bacteria Halomonas salina/CIFRI 1.</title>
        <authorList>
            <person name="Behera B.D."/>
            <person name="Meena D.K."/>
            <person name="Das P."/>
            <person name="Maharana J."/>
            <person name="Paria P."/>
            <person name="Sharma A.P."/>
            <person name="Shamsudheen K.V."/>
            <person name="Rijit J."/>
            <person name="Dixit V."/>
            <person name="Verma A."/>
            <person name="Scaria V."/>
            <person name="Sivasubbu S."/>
        </authorList>
    </citation>
    <scope>NUCLEOTIDE SEQUENCE [LARGE SCALE GENOMIC DNA]</scope>
    <source>
        <strain evidence="2 3">CIFRI 1</strain>
    </source>
</reference>
<gene>
    <name evidence="2" type="ORF">FP66_12790</name>
</gene>
<keyword evidence="3" id="KW-1185">Reference proteome</keyword>